<dbReference type="InterPro" id="IPR050366">
    <property type="entry name" value="BP-dependent_transpt_permease"/>
</dbReference>
<reference evidence="10" key="1">
    <citation type="submission" date="2016-12" db="EMBL/GenBank/DDBJ databases">
        <authorList>
            <person name="Varghese N."/>
            <person name="Submissions S."/>
        </authorList>
    </citation>
    <scope>NUCLEOTIDE SEQUENCE [LARGE SCALE GENOMIC DNA]</scope>
    <source>
        <strain evidence="10">DSM 11544</strain>
    </source>
</reference>
<feature type="transmembrane region" description="Helical" evidence="7">
    <location>
        <begin position="130"/>
        <end position="149"/>
    </location>
</feature>
<evidence type="ECO:0000256" key="1">
    <source>
        <dbReference type="ARBA" id="ARBA00004651"/>
    </source>
</evidence>
<keyword evidence="10" id="KW-1185">Reference proteome</keyword>
<dbReference type="InterPro" id="IPR035906">
    <property type="entry name" value="MetI-like_sf"/>
</dbReference>
<protein>
    <submittedName>
        <fullName evidence="9">Peptide/nickel transport system permease protein</fullName>
    </submittedName>
</protein>
<keyword evidence="5 7" id="KW-1133">Transmembrane helix</keyword>
<dbReference type="PROSITE" id="PS50928">
    <property type="entry name" value="ABC_TM1"/>
    <property type="match status" value="1"/>
</dbReference>
<evidence type="ECO:0000313" key="10">
    <source>
        <dbReference type="Proteomes" id="UP000184010"/>
    </source>
</evidence>
<dbReference type="InterPro" id="IPR000515">
    <property type="entry name" value="MetI-like"/>
</dbReference>
<dbReference type="Gene3D" id="1.10.3720.10">
    <property type="entry name" value="MetI-like"/>
    <property type="match status" value="1"/>
</dbReference>
<dbReference type="GO" id="GO:0055085">
    <property type="term" value="P:transmembrane transport"/>
    <property type="evidence" value="ECO:0007669"/>
    <property type="project" value="InterPro"/>
</dbReference>
<dbReference type="PANTHER" id="PTHR43386:SF1">
    <property type="entry name" value="D,D-DIPEPTIDE TRANSPORT SYSTEM PERMEASE PROTEIN DDPC-RELATED"/>
    <property type="match status" value="1"/>
</dbReference>
<evidence type="ECO:0000256" key="6">
    <source>
        <dbReference type="ARBA" id="ARBA00023136"/>
    </source>
</evidence>
<feature type="transmembrane region" description="Helical" evidence="7">
    <location>
        <begin position="188"/>
        <end position="213"/>
    </location>
</feature>
<proteinExistence type="predicted"/>
<dbReference type="SUPFAM" id="SSF161098">
    <property type="entry name" value="MetI-like"/>
    <property type="match status" value="1"/>
</dbReference>
<keyword evidence="6 7" id="KW-0472">Membrane</keyword>
<evidence type="ECO:0000256" key="7">
    <source>
        <dbReference type="SAM" id="Phobius"/>
    </source>
</evidence>
<feature type="transmembrane region" description="Helical" evidence="7">
    <location>
        <begin position="105"/>
        <end position="124"/>
    </location>
</feature>
<sequence length="268" mass="28704">MMRRVNVLLKTGLPLLVIMICALGYLFMPNDPFHVDLSSRFLAPSAAYPLGTDHLGRCLLSRLLEGGRTTLGIVVAASVIVAVLGTGLGLLAGQIGPDKALFLESVLNAVTALPPVAYLIIFIGAWGNGFLTMIFAVTISLLLRLIKLVKTRTEIEWGKAYVMCAIAAGASKAHLLAIQIAPNVIKDVIRFICLSCADTIMVITGFSFIGLGLGDNVIDWGMMVSEARSFIILRPDLILYPIGTIFACTLSFNVLGRQIEEKGGDGRA</sequence>
<evidence type="ECO:0000256" key="4">
    <source>
        <dbReference type="ARBA" id="ARBA00022692"/>
    </source>
</evidence>
<dbReference type="PANTHER" id="PTHR43386">
    <property type="entry name" value="OLIGOPEPTIDE TRANSPORT SYSTEM PERMEASE PROTEIN APPC"/>
    <property type="match status" value="1"/>
</dbReference>
<keyword evidence="3" id="KW-1003">Cell membrane</keyword>
<organism evidence="9 10">
    <name type="scientific">Desulfitobacterium chlororespirans DSM 11544</name>
    <dbReference type="NCBI Taxonomy" id="1121395"/>
    <lineage>
        <taxon>Bacteria</taxon>
        <taxon>Bacillati</taxon>
        <taxon>Bacillota</taxon>
        <taxon>Clostridia</taxon>
        <taxon>Eubacteriales</taxon>
        <taxon>Desulfitobacteriaceae</taxon>
        <taxon>Desulfitobacterium</taxon>
    </lineage>
</organism>
<dbReference type="STRING" id="1121395.SAMN02745215_00976"/>
<dbReference type="Proteomes" id="UP000184010">
    <property type="component" value="Unassembled WGS sequence"/>
</dbReference>
<evidence type="ECO:0000313" key="9">
    <source>
        <dbReference type="EMBL" id="SHN58801.1"/>
    </source>
</evidence>
<name>A0A1M7SK07_9FIRM</name>
<feature type="transmembrane region" description="Helical" evidence="7">
    <location>
        <begin position="237"/>
        <end position="255"/>
    </location>
</feature>
<evidence type="ECO:0000256" key="2">
    <source>
        <dbReference type="ARBA" id="ARBA00022448"/>
    </source>
</evidence>
<keyword evidence="4 7" id="KW-0812">Transmembrane</keyword>
<dbReference type="EMBL" id="FRDN01000004">
    <property type="protein sequence ID" value="SHN58801.1"/>
    <property type="molecule type" value="Genomic_DNA"/>
</dbReference>
<keyword evidence="2" id="KW-0813">Transport</keyword>
<gene>
    <name evidence="9" type="ORF">SAMN02745215_00976</name>
</gene>
<dbReference type="RefSeq" id="WP_242954549.1">
    <property type="nucleotide sequence ID" value="NZ_FRDN01000004.1"/>
</dbReference>
<feature type="transmembrane region" description="Helical" evidence="7">
    <location>
        <begin position="71"/>
        <end position="93"/>
    </location>
</feature>
<feature type="transmembrane region" description="Helical" evidence="7">
    <location>
        <begin position="7"/>
        <end position="28"/>
    </location>
</feature>
<feature type="domain" description="ABC transmembrane type-1" evidence="8">
    <location>
        <begin position="67"/>
        <end position="256"/>
    </location>
</feature>
<evidence type="ECO:0000256" key="5">
    <source>
        <dbReference type="ARBA" id="ARBA00022989"/>
    </source>
</evidence>
<accession>A0A1M7SK07</accession>
<dbReference type="GO" id="GO:0005886">
    <property type="term" value="C:plasma membrane"/>
    <property type="evidence" value="ECO:0007669"/>
    <property type="project" value="UniProtKB-SubCell"/>
</dbReference>
<comment type="subcellular location">
    <subcellularLocation>
        <location evidence="1">Cell membrane</location>
        <topology evidence="1">Multi-pass membrane protein</topology>
    </subcellularLocation>
</comment>
<dbReference type="AlphaFoldDB" id="A0A1M7SK07"/>
<evidence type="ECO:0000259" key="8">
    <source>
        <dbReference type="PROSITE" id="PS50928"/>
    </source>
</evidence>
<evidence type="ECO:0000256" key="3">
    <source>
        <dbReference type="ARBA" id="ARBA00022475"/>
    </source>
</evidence>